<dbReference type="FunFam" id="2.60.40.60:FF:000118">
    <property type="entry name" value="protocadherin Fat 4"/>
    <property type="match status" value="1"/>
</dbReference>
<feature type="domain" description="Cadherin" evidence="13">
    <location>
        <begin position="965"/>
        <end position="1081"/>
    </location>
</feature>
<name>A0A0L7LFD3_OPEBR</name>
<feature type="domain" description="Cadherin" evidence="13">
    <location>
        <begin position="77"/>
        <end position="199"/>
    </location>
</feature>
<dbReference type="InterPro" id="IPR002126">
    <property type="entry name" value="Cadherin-like_dom"/>
</dbReference>
<dbReference type="FunFam" id="2.60.40.60:FF:000039">
    <property type="entry name" value="FAT atypical cadherin 3"/>
    <property type="match status" value="1"/>
</dbReference>
<sequence>MCSLNVKAIFACNEALREKLNSFAVGIDPENAQLRYSISGQYFTVDSLTGVVTLARTLDREEQSSLEDVNDNPPVFHNRPYIVNVSEATPVGTEIEAIMIQKLMLNVPIQFQVHPKIMITDRDEGENAKLNVICSTKERGSDTEACATFRVETDMPLDYESRSAYVISLEASDASDKPLRAIASVSAAIWDVQDQPPVFVNAPYSATIPENTPPLLPDRPLGRAVLVASDIPIDRESDVVMQNGGVYSFFIKATELINNEVPSDFTVTPITIIVTDVDDHVPKFNNEVFDISIPENIENGSPVPGLSIYVEDNDIGQNSKYDLSLRNVFNSENVFFLSTEYGEGRTPISVKVKDSSKLDYDVDDDDKRMFSFDIVTSAGNRELSSARVNIKLLDMNDNSPVFDGTSYKLDVLENATIGTKIGNVIATDRDYGIFGEIVYTLTGFGSNLFKTDSSKGGIYVAQLLDYEKQKSYSLNLQAKDGGGKGSTASIFIEVLDVNDNAPIFEASEYSRTIRDGATSFEPQFIVRASDADGPTQGDGRISYSLESDNSINRRGKVFAVDEDTGEITILDKVDSMDTPRGQYELVIRGTDFGTPPLYNETRVFIRVGVPGNQRPTFKGNYHHYKYTVSQSQELTDDFTFDLNPMNYKASIREDAKPGLNVTMVVANDPDGLDDLLTYHIVSGSKDNFVINEKYEILVAAVDSGVPIPETATTTVFVTIQDVNDKPPKFNMTESTTYISEKSKIGDLVTKVKAHDTDVNSKLQYSIIEPTKALSKAGVQLKQNALYDYKNIFRIDEYTGEIYVNGKLDYSKASILILTIKVVDVNAEIDKEKQFALVEHTIYIQPYADKNPQYTNPGWTTANPVIYHKIKEEQPIGSTVVVLTAEDPVSGHLISNFKVINSENGLLQVDPLSGQVVLTGHLDYEELSSPNLTLTVKATSNDGSKHSLAKIIVEVINLNDNPPIFDTELYKVSVLESIKHPEQIVRVKANDADKVLTDEDKVNGYSDIRYTLRGDNSNLFSIDNVTGVIQVAENKTLDREQQSVLRLEVEAADTPKGGSEKLKATANILIDVLDVDDNAPTFGKKVYTAVVPENVPIGISVTNVTATDPDEGLGGEIKYEFLDEGEANGLFTIDPMTGEVRTNKDLTGRGRTDPYRMLVGATDGGGHSGDSSLSIYIGDVSANDGVPRFIRPASGEVLEISENATIGSVVFQVVASDPDDPTQPSGQLYYSIQPSNADAKIFHIDPNSGLITTRQTLDREKKDSYTLVFLVTDRGDPPQQSTRIVTVMVTDVDDHKPHFGRNL</sequence>
<evidence type="ECO:0000256" key="3">
    <source>
        <dbReference type="ARBA" id="ARBA00022692"/>
    </source>
</evidence>
<dbReference type="PROSITE" id="PS50268">
    <property type="entry name" value="CADHERIN_2"/>
    <property type="match status" value="11"/>
</dbReference>
<dbReference type="STRING" id="104452.A0A0L7LFD3"/>
<dbReference type="FunFam" id="2.60.40.60:FF:000002">
    <property type="entry name" value="Protocadherin alpha 2"/>
    <property type="match status" value="1"/>
</dbReference>
<dbReference type="PRINTS" id="PR00205">
    <property type="entry name" value="CADHERIN"/>
</dbReference>
<feature type="domain" description="Cadherin" evidence="13">
    <location>
        <begin position="403"/>
        <end position="504"/>
    </location>
</feature>
<feature type="domain" description="Cadherin" evidence="13">
    <location>
        <begin position="730"/>
        <end position="853"/>
    </location>
</feature>
<evidence type="ECO:0000256" key="12">
    <source>
        <dbReference type="PROSITE-ProRule" id="PRU00043"/>
    </source>
</evidence>
<keyword evidence="4" id="KW-0732">Signal</keyword>
<dbReference type="Gene3D" id="2.60.40.60">
    <property type="entry name" value="Cadherins"/>
    <property type="match status" value="11"/>
</dbReference>
<feature type="domain" description="Cadherin" evidence="13">
    <location>
        <begin position="232"/>
        <end position="284"/>
    </location>
</feature>
<protein>
    <submittedName>
        <fullName evidence="14">Cadherin</fullName>
    </submittedName>
</protein>
<dbReference type="GO" id="GO:0048513">
    <property type="term" value="P:animal organ development"/>
    <property type="evidence" value="ECO:0007669"/>
    <property type="project" value="UniProtKB-ARBA"/>
</dbReference>
<dbReference type="GO" id="GO:0016342">
    <property type="term" value="C:catenin complex"/>
    <property type="evidence" value="ECO:0007669"/>
    <property type="project" value="TreeGrafter"/>
</dbReference>
<dbReference type="GO" id="GO:0008104">
    <property type="term" value="P:intracellular protein localization"/>
    <property type="evidence" value="ECO:0007669"/>
    <property type="project" value="UniProtKB-ARBA"/>
</dbReference>
<dbReference type="PANTHER" id="PTHR24027">
    <property type="entry name" value="CADHERIN-23"/>
    <property type="match status" value="1"/>
</dbReference>
<evidence type="ECO:0000256" key="6">
    <source>
        <dbReference type="ARBA" id="ARBA00022837"/>
    </source>
</evidence>
<comment type="subcellular location">
    <subcellularLocation>
        <location evidence="1">Cell membrane</location>
        <topology evidence="1">Single-pass type I membrane protein</topology>
    </subcellularLocation>
</comment>
<dbReference type="GO" id="GO:0007156">
    <property type="term" value="P:homophilic cell adhesion via plasma membrane adhesion molecules"/>
    <property type="evidence" value="ECO:0007669"/>
    <property type="project" value="InterPro"/>
</dbReference>
<dbReference type="EMBL" id="JTDY01001305">
    <property type="protein sequence ID" value="KOB74248.1"/>
    <property type="molecule type" value="Genomic_DNA"/>
</dbReference>
<comment type="caution">
    <text evidence="14">The sequence shown here is derived from an EMBL/GenBank/DDBJ whole genome shotgun (WGS) entry which is preliminary data.</text>
</comment>
<keyword evidence="8" id="KW-1133">Transmembrane helix</keyword>
<keyword evidence="9" id="KW-0472">Membrane</keyword>
<evidence type="ECO:0000313" key="15">
    <source>
        <dbReference type="Proteomes" id="UP000037510"/>
    </source>
</evidence>
<dbReference type="GO" id="GO:0005509">
    <property type="term" value="F:calcium ion binding"/>
    <property type="evidence" value="ECO:0007669"/>
    <property type="project" value="UniProtKB-UniRule"/>
</dbReference>
<feature type="domain" description="Cadherin" evidence="13">
    <location>
        <begin position="285"/>
        <end position="402"/>
    </location>
</feature>
<feature type="domain" description="Cadherin" evidence="13">
    <location>
        <begin position="643"/>
        <end position="729"/>
    </location>
</feature>
<reference evidence="14 15" key="1">
    <citation type="journal article" date="2015" name="Genome Biol. Evol.">
        <title>The genome of winter moth (Operophtera brumata) provides a genomic perspective on sexual dimorphism and phenology.</title>
        <authorList>
            <person name="Derks M.F."/>
            <person name="Smit S."/>
            <person name="Salis L."/>
            <person name="Schijlen E."/>
            <person name="Bossers A."/>
            <person name="Mateman C."/>
            <person name="Pijl A.S."/>
            <person name="de Ridder D."/>
            <person name="Groenen M.A."/>
            <person name="Visser M.E."/>
            <person name="Megens H.J."/>
        </authorList>
    </citation>
    <scope>NUCLEOTIDE SEQUENCE [LARGE SCALE GENOMIC DNA]</scope>
    <source>
        <strain evidence="14">WM2013NL</strain>
        <tissue evidence="14">Head and thorax</tissue>
    </source>
</reference>
<keyword evidence="7" id="KW-0130">Cell adhesion</keyword>
<feature type="domain" description="Cadherin" evidence="13">
    <location>
        <begin position="1082"/>
        <end position="1188"/>
    </location>
</feature>
<dbReference type="GO" id="GO:0008013">
    <property type="term" value="F:beta-catenin binding"/>
    <property type="evidence" value="ECO:0007669"/>
    <property type="project" value="TreeGrafter"/>
</dbReference>
<keyword evidence="11" id="KW-0325">Glycoprotein</keyword>
<feature type="domain" description="Cadherin" evidence="13">
    <location>
        <begin position="1191"/>
        <end position="1298"/>
    </location>
</feature>
<dbReference type="SUPFAM" id="SSF49313">
    <property type="entry name" value="Cadherin-like"/>
    <property type="match status" value="11"/>
</dbReference>
<dbReference type="InterPro" id="IPR020894">
    <property type="entry name" value="Cadherin_CS"/>
</dbReference>
<keyword evidence="15" id="KW-1185">Reference proteome</keyword>
<evidence type="ECO:0000256" key="7">
    <source>
        <dbReference type="ARBA" id="ARBA00022889"/>
    </source>
</evidence>
<evidence type="ECO:0000259" key="13">
    <source>
        <dbReference type="PROSITE" id="PS50268"/>
    </source>
</evidence>
<evidence type="ECO:0000256" key="8">
    <source>
        <dbReference type="ARBA" id="ARBA00022989"/>
    </source>
</evidence>
<dbReference type="SMART" id="SM00112">
    <property type="entry name" value="CA"/>
    <property type="match status" value="11"/>
</dbReference>
<dbReference type="GO" id="GO:0048589">
    <property type="term" value="P:developmental growth"/>
    <property type="evidence" value="ECO:0007669"/>
    <property type="project" value="UniProtKB-ARBA"/>
</dbReference>
<dbReference type="GO" id="GO:0016477">
    <property type="term" value="P:cell migration"/>
    <property type="evidence" value="ECO:0007669"/>
    <property type="project" value="TreeGrafter"/>
</dbReference>
<accession>A0A0L7LFD3</accession>
<feature type="non-terminal residue" evidence="14">
    <location>
        <position position="1302"/>
    </location>
</feature>
<keyword evidence="10" id="KW-1015">Disulfide bond</keyword>
<evidence type="ECO:0000256" key="2">
    <source>
        <dbReference type="ARBA" id="ARBA00022536"/>
    </source>
</evidence>
<keyword evidence="5" id="KW-0677">Repeat</keyword>
<feature type="domain" description="Cadherin" evidence="13">
    <location>
        <begin position="869"/>
        <end position="964"/>
    </location>
</feature>
<dbReference type="PANTHER" id="PTHR24027:SF438">
    <property type="entry name" value="CADHERIN 23"/>
    <property type="match status" value="1"/>
</dbReference>
<gene>
    <name evidence="14" type="ORF">OBRU01_09872</name>
</gene>
<dbReference type="PROSITE" id="PS00232">
    <property type="entry name" value="CADHERIN_1"/>
    <property type="match status" value="2"/>
</dbReference>
<feature type="domain" description="Cadherin" evidence="13">
    <location>
        <begin position="505"/>
        <end position="617"/>
    </location>
</feature>
<dbReference type="GO" id="GO:0045296">
    <property type="term" value="F:cadherin binding"/>
    <property type="evidence" value="ECO:0007669"/>
    <property type="project" value="TreeGrafter"/>
</dbReference>
<evidence type="ECO:0000256" key="11">
    <source>
        <dbReference type="ARBA" id="ARBA00023180"/>
    </source>
</evidence>
<organism evidence="14 15">
    <name type="scientific">Operophtera brumata</name>
    <name type="common">Winter moth</name>
    <name type="synonym">Phalaena brumata</name>
    <dbReference type="NCBI Taxonomy" id="104452"/>
    <lineage>
        <taxon>Eukaryota</taxon>
        <taxon>Metazoa</taxon>
        <taxon>Ecdysozoa</taxon>
        <taxon>Arthropoda</taxon>
        <taxon>Hexapoda</taxon>
        <taxon>Insecta</taxon>
        <taxon>Pterygota</taxon>
        <taxon>Neoptera</taxon>
        <taxon>Endopterygota</taxon>
        <taxon>Lepidoptera</taxon>
        <taxon>Glossata</taxon>
        <taxon>Ditrysia</taxon>
        <taxon>Geometroidea</taxon>
        <taxon>Geometridae</taxon>
        <taxon>Larentiinae</taxon>
        <taxon>Operophtera</taxon>
    </lineage>
</organism>
<keyword evidence="2" id="KW-0245">EGF-like domain</keyword>
<dbReference type="CDD" id="cd11304">
    <property type="entry name" value="Cadherin_repeat"/>
    <property type="match status" value="11"/>
</dbReference>
<dbReference type="GO" id="GO:0030154">
    <property type="term" value="P:cell differentiation"/>
    <property type="evidence" value="ECO:0007669"/>
    <property type="project" value="UniProtKB-ARBA"/>
</dbReference>
<evidence type="ECO:0000313" key="14">
    <source>
        <dbReference type="EMBL" id="KOB74248.1"/>
    </source>
</evidence>
<dbReference type="Pfam" id="PF00028">
    <property type="entry name" value="Cadherin"/>
    <property type="match status" value="7"/>
</dbReference>
<dbReference type="FunFam" id="2.60.40.60:FF:000033">
    <property type="entry name" value="FAT atypical cadherin 1"/>
    <property type="match status" value="1"/>
</dbReference>
<evidence type="ECO:0000256" key="10">
    <source>
        <dbReference type="ARBA" id="ARBA00023157"/>
    </source>
</evidence>
<dbReference type="SMR" id="A0A0L7LFD3"/>
<dbReference type="InterPro" id="IPR015919">
    <property type="entry name" value="Cadherin-like_sf"/>
</dbReference>
<evidence type="ECO:0000256" key="4">
    <source>
        <dbReference type="ARBA" id="ARBA00022729"/>
    </source>
</evidence>
<dbReference type="GO" id="GO:0001736">
    <property type="term" value="P:establishment of planar polarity"/>
    <property type="evidence" value="ECO:0007669"/>
    <property type="project" value="UniProtKB-ARBA"/>
</dbReference>
<proteinExistence type="predicted"/>
<dbReference type="InterPro" id="IPR039808">
    <property type="entry name" value="Cadherin"/>
</dbReference>
<evidence type="ECO:0000256" key="1">
    <source>
        <dbReference type="ARBA" id="ARBA00004251"/>
    </source>
</evidence>
<dbReference type="GO" id="GO:0007163">
    <property type="term" value="P:establishment or maintenance of cell polarity"/>
    <property type="evidence" value="ECO:0007669"/>
    <property type="project" value="UniProtKB-ARBA"/>
</dbReference>
<dbReference type="Proteomes" id="UP000037510">
    <property type="component" value="Unassembled WGS sequence"/>
</dbReference>
<keyword evidence="3" id="KW-0812">Transmembrane</keyword>
<dbReference type="GO" id="GO:0048731">
    <property type="term" value="P:system development"/>
    <property type="evidence" value="ECO:0007669"/>
    <property type="project" value="UniProtKB-ARBA"/>
</dbReference>
<evidence type="ECO:0000256" key="5">
    <source>
        <dbReference type="ARBA" id="ARBA00022737"/>
    </source>
</evidence>
<evidence type="ECO:0000256" key="9">
    <source>
        <dbReference type="ARBA" id="ARBA00023136"/>
    </source>
</evidence>
<keyword evidence="6 12" id="KW-0106">Calcium</keyword>